<organism evidence="1 2">
    <name type="scientific">Mycobacterium phage Thibault</name>
    <dbReference type="NCBI Taxonomy" id="1052673"/>
    <lineage>
        <taxon>Viruses</taxon>
        <taxon>Duplodnaviria</taxon>
        <taxon>Heunggongvirae</taxon>
        <taxon>Uroviricota</taxon>
        <taxon>Caudoviricetes</taxon>
        <taxon>Omegavirus</taxon>
        <taxon>Omegavirus thibault</taxon>
    </lineage>
</organism>
<dbReference type="EMBL" id="JN201525">
    <property type="protein sequence ID" value="AEJ94027.1"/>
    <property type="molecule type" value="Genomic_DNA"/>
</dbReference>
<dbReference type="RefSeq" id="YP_009018115.1">
    <property type="nucleotide sequence ID" value="NC_023738.1"/>
</dbReference>
<dbReference type="REBASE" id="38304">
    <property type="entry name" value="M.MphTHORFAP"/>
</dbReference>
<dbReference type="GeneID" id="18566039"/>
<proteinExistence type="predicted"/>
<accession>G1FGG9</accession>
<keyword evidence="2" id="KW-1185">Reference proteome</keyword>
<evidence type="ECO:0000313" key="2">
    <source>
        <dbReference type="Proteomes" id="UP000008391"/>
    </source>
</evidence>
<evidence type="ECO:0000313" key="1">
    <source>
        <dbReference type="EMBL" id="AEJ94027.1"/>
    </source>
</evidence>
<reference evidence="1 2" key="1">
    <citation type="journal article" date="2012" name="J. Virol.">
        <title>Complete Genome Sequences of 138 Mycobacteriophages.</title>
        <authorList>
            <consortium name="the Science Education Alliance Phage Hunters Advancing Genomics and Evolutionary Science Program"/>
            <consortium name="the KwaZulu-Natal Research Institute for Tuberculosis and HIV Mycobacterial Genetics Course Students"/>
            <consortium name="the Phage Hunters Integrating Research and Education Program"/>
            <person name="Hatfull G.F."/>
        </authorList>
    </citation>
    <scope>NUCLEOTIDE SEQUENCE [LARGE SCALE GENOMIC DNA]</scope>
</reference>
<protein>
    <submittedName>
        <fullName evidence="1">Uncharacterized protein</fullName>
    </submittedName>
</protein>
<dbReference type="KEGG" id="vg:18566039"/>
<gene>
    <name evidence="1" type="primary">104</name>
    <name evidence="1" type="ORF">THIBAULT_104</name>
</gene>
<name>G1FGG9_9CAUD</name>
<sequence length="81" mass="8943">MPDNQVDKFLTTWPGIVGGLISFDQPNAPSNLSSILETPGEHLRKYFLSAKACQGILRRAAKRGRKLPEPLEQALRAIANE</sequence>
<dbReference type="Proteomes" id="UP000008391">
    <property type="component" value="Segment"/>
</dbReference>